<evidence type="ECO:0000256" key="2">
    <source>
        <dbReference type="ARBA" id="ARBA00010895"/>
    </source>
</evidence>
<comment type="function">
    <text evidence="1">Required for respiratory activity and maintenance and expression of the mitochondrial genome.</text>
</comment>
<feature type="region of interest" description="Disordered" evidence="4">
    <location>
        <begin position="57"/>
        <end position="81"/>
    </location>
</feature>
<dbReference type="Proteomes" id="UP000054477">
    <property type="component" value="Unassembled WGS sequence"/>
</dbReference>
<organism evidence="5 6">
    <name type="scientific">Laccaria amethystina LaAM-08-1</name>
    <dbReference type="NCBI Taxonomy" id="1095629"/>
    <lineage>
        <taxon>Eukaryota</taxon>
        <taxon>Fungi</taxon>
        <taxon>Dikarya</taxon>
        <taxon>Basidiomycota</taxon>
        <taxon>Agaricomycotina</taxon>
        <taxon>Agaricomycetes</taxon>
        <taxon>Agaricomycetidae</taxon>
        <taxon>Agaricales</taxon>
        <taxon>Agaricineae</taxon>
        <taxon>Hydnangiaceae</taxon>
        <taxon>Laccaria</taxon>
    </lineage>
</organism>
<dbReference type="STRING" id="1095629.A0A0C9WPI5"/>
<dbReference type="AlphaFoldDB" id="A0A0C9WPI5"/>
<evidence type="ECO:0000313" key="5">
    <source>
        <dbReference type="EMBL" id="KIJ99909.1"/>
    </source>
</evidence>
<protein>
    <recommendedName>
        <fullName evidence="3">Required for respiratory growth protein 9, mitochondrial</fullName>
    </recommendedName>
</protein>
<comment type="similarity">
    <text evidence="2">Belongs to the RRG9 family.</text>
</comment>
<dbReference type="PANTHER" id="PTHR13475:SF3">
    <property type="entry name" value="NEUGRIN"/>
    <property type="match status" value="1"/>
</dbReference>
<dbReference type="InterPro" id="IPR010487">
    <property type="entry name" value="NGRN/Rrg9"/>
</dbReference>
<dbReference type="HOGENOM" id="CLU_095776_0_0_1"/>
<gene>
    <name evidence="5" type="ORF">K443DRAFT_679591</name>
</gene>
<evidence type="ECO:0000256" key="4">
    <source>
        <dbReference type="SAM" id="MobiDB-lite"/>
    </source>
</evidence>
<evidence type="ECO:0000313" key="6">
    <source>
        <dbReference type="Proteomes" id="UP000054477"/>
    </source>
</evidence>
<accession>A0A0C9WPI5</accession>
<dbReference type="OrthoDB" id="5578174at2759"/>
<dbReference type="Pfam" id="PF06413">
    <property type="entry name" value="Neugrin"/>
    <property type="match status" value="1"/>
</dbReference>
<name>A0A0C9WPI5_9AGAR</name>
<dbReference type="PANTHER" id="PTHR13475">
    <property type="entry name" value="NEUGRIN"/>
    <property type="match status" value="1"/>
</dbReference>
<evidence type="ECO:0000256" key="1">
    <source>
        <dbReference type="ARBA" id="ARBA00003548"/>
    </source>
</evidence>
<dbReference type="EMBL" id="KN838636">
    <property type="protein sequence ID" value="KIJ99909.1"/>
    <property type="molecule type" value="Genomic_DNA"/>
</dbReference>
<keyword evidence="6" id="KW-1185">Reference proteome</keyword>
<reference evidence="5 6" key="1">
    <citation type="submission" date="2014-04" db="EMBL/GenBank/DDBJ databases">
        <authorList>
            <consortium name="DOE Joint Genome Institute"/>
            <person name="Kuo A."/>
            <person name="Kohler A."/>
            <person name="Nagy L.G."/>
            <person name="Floudas D."/>
            <person name="Copeland A."/>
            <person name="Barry K.W."/>
            <person name="Cichocki N."/>
            <person name="Veneault-Fourrey C."/>
            <person name="LaButti K."/>
            <person name="Lindquist E.A."/>
            <person name="Lipzen A."/>
            <person name="Lundell T."/>
            <person name="Morin E."/>
            <person name="Murat C."/>
            <person name="Sun H."/>
            <person name="Tunlid A."/>
            <person name="Henrissat B."/>
            <person name="Grigoriev I.V."/>
            <person name="Hibbett D.S."/>
            <person name="Martin F."/>
            <person name="Nordberg H.P."/>
            <person name="Cantor M.N."/>
            <person name="Hua S.X."/>
        </authorList>
    </citation>
    <scope>NUCLEOTIDE SEQUENCE [LARGE SCALE GENOMIC DNA]</scope>
    <source>
        <strain evidence="5 6">LaAM-08-1</strain>
    </source>
</reference>
<dbReference type="GO" id="GO:0005634">
    <property type="term" value="C:nucleus"/>
    <property type="evidence" value="ECO:0007669"/>
    <property type="project" value="TreeGrafter"/>
</dbReference>
<reference evidence="6" key="2">
    <citation type="submission" date="2015-01" db="EMBL/GenBank/DDBJ databases">
        <title>Evolutionary Origins and Diversification of the Mycorrhizal Mutualists.</title>
        <authorList>
            <consortium name="DOE Joint Genome Institute"/>
            <consortium name="Mycorrhizal Genomics Consortium"/>
            <person name="Kohler A."/>
            <person name="Kuo A."/>
            <person name="Nagy L.G."/>
            <person name="Floudas D."/>
            <person name="Copeland A."/>
            <person name="Barry K.W."/>
            <person name="Cichocki N."/>
            <person name="Veneault-Fourrey C."/>
            <person name="LaButti K."/>
            <person name="Lindquist E.A."/>
            <person name="Lipzen A."/>
            <person name="Lundell T."/>
            <person name="Morin E."/>
            <person name="Murat C."/>
            <person name="Riley R."/>
            <person name="Ohm R."/>
            <person name="Sun H."/>
            <person name="Tunlid A."/>
            <person name="Henrissat B."/>
            <person name="Grigoriev I.V."/>
            <person name="Hibbett D.S."/>
            <person name="Martin F."/>
        </authorList>
    </citation>
    <scope>NUCLEOTIDE SEQUENCE [LARGE SCALE GENOMIC DNA]</scope>
    <source>
        <strain evidence="6">LaAM-08-1</strain>
    </source>
</reference>
<evidence type="ECO:0000256" key="3">
    <source>
        <dbReference type="ARBA" id="ARBA00013566"/>
    </source>
</evidence>
<proteinExistence type="inferred from homology"/>
<sequence>MLQSICASICAKRVVARFYATSISPEARRKWGLDSVPPPRSILDDDDAVIDLSEDNDAVNGVRPNTPPAHLRSPPEKPTPYEWKAHRETIRKEFPGGWSPPRKLSREAMDGLRQLHHHDPEKFTTPLLAEKFRISPEAVRRILKSKWEPSREKRIKFAIREREEKQQFFKLSRLKERMEARALEENFGLKKRKSRGVSYGDDRLTLE</sequence>